<evidence type="ECO:0000256" key="1">
    <source>
        <dbReference type="ARBA" id="ARBA00001946"/>
    </source>
</evidence>
<dbReference type="Proteomes" id="UP001168380">
    <property type="component" value="Unassembled WGS sequence"/>
</dbReference>
<comment type="caution">
    <text evidence="20">The sequence shown here is derived from an EMBL/GenBank/DDBJ whole genome shotgun (WGS) entry which is preliminary data.</text>
</comment>
<evidence type="ECO:0000256" key="16">
    <source>
        <dbReference type="ARBA" id="ARBA00032853"/>
    </source>
</evidence>
<keyword evidence="7 19" id="KW-1003">Cell membrane</keyword>
<dbReference type="PANTHER" id="PTHR34148">
    <property type="entry name" value="ADENOSYLCOBINAMIDE-GDP RIBAZOLETRANSFERASE"/>
    <property type="match status" value="1"/>
</dbReference>
<dbReference type="Pfam" id="PF02654">
    <property type="entry name" value="CobS"/>
    <property type="match status" value="1"/>
</dbReference>
<accession>A0ABT8TDW0</accession>
<evidence type="ECO:0000256" key="12">
    <source>
        <dbReference type="ARBA" id="ARBA00022989"/>
    </source>
</evidence>
<evidence type="ECO:0000256" key="4">
    <source>
        <dbReference type="ARBA" id="ARBA00010561"/>
    </source>
</evidence>
<evidence type="ECO:0000256" key="15">
    <source>
        <dbReference type="ARBA" id="ARBA00032605"/>
    </source>
</evidence>
<dbReference type="GO" id="GO:0051073">
    <property type="term" value="F:adenosylcobinamide-GDP ribazoletransferase activity"/>
    <property type="evidence" value="ECO:0007669"/>
    <property type="project" value="UniProtKB-EC"/>
</dbReference>
<comment type="cofactor">
    <cofactor evidence="1 19">
        <name>Mg(2+)</name>
        <dbReference type="ChEBI" id="CHEBI:18420"/>
    </cofactor>
</comment>
<evidence type="ECO:0000256" key="13">
    <source>
        <dbReference type="ARBA" id="ARBA00023136"/>
    </source>
</evidence>
<comment type="function">
    <text evidence="14 19">Joins adenosylcobinamide-GDP and alpha-ribazole to generate adenosylcobalamin (Ado-cobalamin). Also synthesizes adenosylcobalamin 5'-phosphate from adenosylcobinamide-GDP and alpha-ribazole 5'-phosphate.</text>
</comment>
<proteinExistence type="inferred from homology"/>
<feature type="transmembrane region" description="Helical" evidence="19">
    <location>
        <begin position="42"/>
        <end position="63"/>
    </location>
</feature>
<keyword evidence="10 19" id="KW-0812">Transmembrane</keyword>
<sequence>MFTSHSIGRWREAFFYALMFLTRLPVGRYVHGADAQIAARAVYCYPMVGLVMGILLALAGSVFAGLGPLLAAALTLTLWVMLTGALHLDGLADCMDAYYAGHKLADETERRNRILEVMHDPACGAVALVSLVLVLLVKVAALASLWQTGHWLLALVVAPVLGRTAILPFMALGDYARGGGSVPANASASVQALWLVALICSALVAVSLGVVAAAVVFAALALLIWFWWRLWLGQIGGYTGDCLGALVELSEVLVLVLLVALCS</sequence>
<keyword evidence="9 19" id="KW-0808">Transferase</keyword>
<protein>
    <recommendedName>
        <fullName evidence="6 19">Adenosylcobinamide-GDP ribazoletransferase</fullName>
        <ecNumber evidence="5 19">2.7.8.26</ecNumber>
    </recommendedName>
    <alternativeName>
        <fullName evidence="16 19">Cobalamin synthase</fullName>
    </alternativeName>
    <alternativeName>
        <fullName evidence="15 19">Cobalamin-5'-phosphate synthase</fullName>
    </alternativeName>
</protein>
<comment type="similarity">
    <text evidence="4 19">Belongs to the CobS family.</text>
</comment>
<evidence type="ECO:0000256" key="18">
    <source>
        <dbReference type="ARBA" id="ARBA00049504"/>
    </source>
</evidence>
<dbReference type="EMBL" id="JAULRT010000047">
    <property type="protein sequence ID" value="MDO3381805.1"/>
    <property type="molecule type" value="Genomic_DNA"/>
</dbReference>
<feature type="transmembrane region" description="Helical" evidence="19">
    <location>
        <begin position="193"/>
        <end position="226"/>
    </location>
</feature>
<evidence type="ECO:0000256" key="10">
    <source>
        <dbReference type="ARBA" id="ARBA00022692"/>
    </source>
</evidence>
<feature type="transmembrane region" description="Helical" evidence="19">
    <location>
        <begin position="122"/>
        <end position="145"/>
    </location>
</feature>
<evidence type="ECO:0000256" key="14">
    <source>
        <dbReference type="ARBA" id="ARBA00025228"/>
    </source>
</evidence>
<evidence type="ECO:0000313" key="20">
    <source>
        <dbReference type="EMBL" id="MDO3381805.1"/>
    </source>
</evidence>
<dbReference type="EC" id="2.7.8.26" evidence="5 19"/>
<evidence type="ECO:0000256" key="9">
    <source>
        <dbReference type="ARBA" id="ARBA00022679"/>
    </source>
</evidence>
<evidence type="ECO:0000256" key="6">
    <source>
        <dbReference type="ARBA" id="ARBA00015850"/>
    </source>
</evidence>
<keyword evidence="8 19" id="KW-0169">Cobalamin biosynthesis</keyword>
<feature type="transmembrane region" description="Helical" evidence="19">
    <location>
        <begin position="13"/>
        <end position="30"/>
    </location>
</feature>
<evidence type="ECO:0000313" key="21">
    <source>
        <dbReference type="Proteomes" id="UP001168380"/>
    </source>
</evidence>
<evidence type="ECO:0000256" key="5">
    <source>
        <dbReference type="ARBA" id="ARBA00013200"/>
    </source>
</evidence>
<name>A0ABT8TDW0_9GAMM</name>
<evidence type="ECO:0000256" key="17">
    <source>
        <dbReference type="ARBA" id="ARBA00048623"/>
    </source>
</evidence>
<evidence type="ECO:0000256" key="7">
    <source>
        <dbReference type="ARBA" id="ARBA00022475"/>
    </source>
</evidence>
<dbReference type="RefSeq" id="WP_302711961.1">
    <property type="nucleotide sequence ID" value="NZ_JAULRT010000047.1"/>
</dbReference>
<organism evidence="20 21">
    <name type="scientific">Gilvimarinus algae</name>
    <dbReference type="NCBI Taxonomy" id="3058037"/>
    <lineage>
        <taxon>Bacteria</taxon>
        <taxon>Pseudomonadati</taxon>
        <taxon>Pseudomonadota</taxon>
        <taxon>Gammaproteobacteria</taxon>
        <taxon>Cellvibrionales</taxon>
        <taxon>Cellvibrionaceae</taxon>
        <taxon>Gilvimarinus</taxon>
    </lineage>
</organism>
<keyword evidence="11 19" id="KW-0460">Magnesium</keyword>
<dbReference type="HAMAP" id="MF_00719">
    <property type="entry name" value="CobS"/>
    <property type="match status" value="1"/>
</dbReference>
<evidence type="ECO:0000256" key="11">
    <source>
        <dbReference type="ARBA" id="ARBA00022842"/>
    </source>
</evidence>
<evidence type="ECO:0000256" key="3">
    <source>
        <dbReference type="ARBA" id="ARBA00004663"/>
    </source>
</evidence>
<evidence type="ECO:0000256" key="19">
    <source>
        <dbReference type="HAMAP-Rule" id="MF_00719"/>
    </source>
</evidence>
<comment type="catalytic activity">
    <reaction evidence="17 19">
        <text>alpha-ribazole + adenosylcob(III)inamide-GDP = adenosylcob(III)alamin + GMP + H(+)</text>
        <dbReference type="Rhea" id="RHEA:16049"/>
        <dbReference type="ChEBI" id="CHEBI:10329"/>
        <dbReference type="ChEBI" id="CHEBI:15378"/>
        <dbReference type="ChEBI" id="CHEBI:18408"/>
        <dbReference type="ChEBI" id="CHEBI:58115"/>
        <dbReference type="ChEBI" id="CHEBI:60487"/>
        <dbReference type="EC" id="2.7.8.26"/>
    </reaction>
</comment>
<gene>
    <name evidence="19" type="primary">cobS</name>
    <name evidence="20" type="ORF">QWI16_06425</name>
</gene>
<dbReference type="InterPro" id="IPR003805">
    <property type="entry name" value="CobS"/>
</dbReference>
<keyword evidence="12 19" id="KW-1133">Transmembrane helix</keyword>
<feature type="transmembrane region" description="Helical" evidence="19">
    <location>
        <begin position="69"/>
        <end position="88"/>
    </location>
</feature>
<reference evidence="20" key="1">
    <citation type="submission" date="2023-07" db="EMBL/GenBank/DDBJ databases">
        <title>Gilvimarinus algae sp. nov., isolated from the surface of Kelp.</title>
        <authorList>
            <person name="Sun Y.Y."/>
            <person name="Gong Y."/>
            <person name="Du Z.J."/>
        </authorList>
    </citation>
    <scope>NUCLEOTIDE SEQUENCE</scope>
    <source>
        <strain evidence="20">SDUM040014</strain>
    </source>
</reference>
<comment type="catalytic activity">
    <reaction evidence="18 19">
        <text>alpha-ribazole 5'-phosphate + adenosylcob(III)inamide-GDP = adenosylcob(III)alamin 5'-phosphate + GMP + H(+)</text>
        <dbReference type="Rhea" id="RHEA:23560"/>
        <dbReference type="ChEBI" id="CHEBI:15378"/>
        <dbReference type="ChEBI" id="CHEBI:57918"/>
        <dbReference type="ChEBI" id="CHEBI:58115"/>
        <dbReference type="ChEBI" id="CHEBI:60487"/>
        <dbReference type="ChEBI" id="CHEBI:60493"/>
        <dbReference type="EC" id="2.7.8.26"/>
    </reaction>
</comment>
<evidence type="ECO:0000256" key="8">
    <source>
        <dbReference type="ARBA" id="ARBA00022573"/>
    </source>
</evidence>
<keyword evidence="21" id="KW-1185">Reference proteome</keyword>
<dbReference type="PANTHER" id="PTHR34148:SF1">
    <property type="entry name" value="ADENOSYLCOBINAMIDE-GDP RIBAZOLETRANSFERASE"/>
    <property type="match status" value="1"/>
</dbReference>
<evidence type="ECO:0000256" key="2">
    <source>
        <dbReference type="ARBA" id="ARBA00004651"/>
    </source>
</evidence>
<comment type="pathway">
    <text evidence="3 19">Cofactor biosynthesis; adenosylcobalamin biosynthesis; adenosylcobalamin from cob(II)yrinate a,c-diamide: step 7/7.</text>
</comment>
<keyword evidence="13 19" id="KW-0472">Membrane</keyword>
<comment type="subcellular location">
    <subcellularLocation>
        <location evidence="2 19">Cell membrane</location>
        <topology evidence="2 19">Multi-pass membrane protein</topology>
    </subcellularLocation>
</comment>
<feature type="transmembrane region" description="Helical" evidence="19">
    <location>
        <begin position="151"/>
        <end position="172"/>
    </location>
</feature>